<feature type="repeat" description="TPR" evidence="1">
    <location>
        <begin position="121"/>
        <end position="154"/>
    </location>
</feature>
<dbReference type="Gene3D" id="1.25.40.10">
    <property type="entry name" value="Tetratricopeptide repeat domain"/>
    <property type="match status" value="2"/>
</dbReference>
<dbReference type="Proteomes" id="UP000250179">
    <property type="component" value="Chromosome"/>
</dbReference>
<dbReference type="InterPro" id="IPR011990">
    <property type="entry name" value="TPR-like_helical_dom_sf"/>
</dbReference>
<dbReference type="SMART" id="SM00028">
    <property type="entry name" value="TPR"/>
    <property type="match status" value="2"/>
</dbReference>
<proteinExistence type="predicted"/>
<keyword evidence="1" id="KW-0802">TPR repeat</keyword>
<evidence type="ECO:0000256" key="1">
    <source>
        <dbReference type="PROSITE-ProRule" id="PRU00339"/>
    </source>
</evidence>
<dbReference type="EMBL" id="CP014862">
    <property type="protein sequence ID" value="ASJ03703.1"/>
    <property type="molecule type" value="Genomic_DNA"/>
</dbReference>
<dbReference type="KEGG" id="tprf:A3L09_02895"/>
<accession>A0A2Z2MDQ2</accession>
<sequence>MASPEDLEHMGFEKLEGGEIKEGLKLILRAAKKYEDEKKLEDAARLYYYFGYFFLNRLGKPEMARKPLLKSASLYIKLIEAELDRFEVDMVRLNEFCSKTLSVFATVGDERNLKKYAKYFAEIYEDLGKAYMDNDEVENAIRAYEDAFRYYKALGDPDSTKRIADSLITAYGRLTEEKVAANDSAGAAEAFYRLSFYLLEIFGYDTHYVEIMDTAARNYEKASKVSYSQGDLDGTTTHLLNAQYAYMLAGNSSRAKLIGINNIRMAYQVVGSYQRAGDDRNTARKLLELAQALLAVGKYKEAFKAYHEAVRLDSRIDNRIIMRAALLKIYGAEKRSAGILSAVGDVEYYLERGNRERAIELADGTLRAVPELESLIKMLHEAEGISVEE</sequence>
<organism evidence="2 3">
    <name type="scientific">Thermococcus profundus</name>
    <dbReference type="NCBI Taxonomy" id="49899"/>
    <lineage>
        <taxon>Archaea</taxon>
        <taxon>Methanobacteriati</taxon>
        <taxon>Methanobacteriota</taxon>
        <taxon>Thermococci</taxon>
        <taxon>Thermococcales</taxon>
        <taxon>Thermococcaceae</taxon>
        <taxon>Thermococcus</taxon>
    </lineage>
</organism>
<evidence type="ECO:0000313" key="2">
    <source>
        <dbReference type="EMBL" id="ASJ03703.1"/>
    </source>
</evidence>
<dbReference type="InterPro" id="IPR019734">
    <property type="entry name" value="TPR_rpt"/>
</dbReference>
<dbReference type="AlphaFoldDB" id="A0A2Z2MDQ2"/>
<gene>
    <name evidence="2" type="ORF">A3L09_02895</name>
</gene>
<dbReference type="PROSITE" id="PS50005">
    <property type="entry name" value="TPR"/>
    <property type="match status" value="2"/>
</dbReference>
<protein>
    <recommendedName>
        <fullName evidence="4">Tetratricopeptide repeat protein</fullName>
    </recommendedName>
</protein>
<reference evidence="2 3" key="1">
    <citation type="submission" date="2016-03" db="EMBL/GenBank/DDBJ databases">
        <title>Complete genome sequence of Thermococcus profundus strain DT5432.</title>
        <authorList>
            <person name="Oger P.M."/>
        </authorList>
    </citation>
    <scope>NUCLEOTIDE SEQUENCE [LARGE SCALE GENOMIC DNA]</scope>
    <source>
        <strain evidence="2 3">DT 5432</strain>
    </source>
</reference>
<evidence type="ECO:0008006" key="4">
    <source>
        <dbReference type="Google" id="ProtNLM"/>
    </source>
</evidence>
<name>A0A2Z2MDQ2_THEPR</name>
<keyword evidence="3" id="KW-1185">Reference proteome</keyword>
<evidence type="ECO:0000313" key="3">
    <source>
        <dbReference type="Proteomes" id="UP000250179"/>
    </source>
</evidence>
<feature type="repeat" description="TPR" evidence="1">
    <location>
        <begin position="283"/>
        <end position="316"/>
    </location>
</feature>
<dbReference type="SUPFAM" id="SSF48452">
    <property type="entry name" value="TPR-like"/>
    <property type="match status" value="1"/>
</dbReference>